<protein>
    <submittedName>
        <fullName evidence="2">Antibiotic biosynthesis monooxygenase</fullName>
    </submittedName>
</protein>
<dbReference type="PROSITE" id="PS51725">
    <property type="entry name" value="ABM"/>
    <property type="match status" value="1"/>
</dbReference>
<feature type="domain" description="ABM" evidence="1">
    <location>
        <begin position="2"/>
        <end position="91"/>
    </location>
</feature>
<dbReference type="SUPFAM" id="SSF54909">
    <property type="entry name" value="Dimeric alpha+beta barrel"/>
    <property type="match status" value="1"/>
</dbReference>
<evidence type="ECO:0000313" key="2">
    <source>
        <dbReference type="EMBL" id="GCC51827.1"/>
    </source>
</evidence>
<keyword evidence="3" id="KW-1185">Reference proteome</keyword>
<comment type="caution">
    <text evidence="2">The sequence shown here is derived from an EMBL/GenBank/DDBJ whole genome shotgun (WGS) entry which is preliminary data.</text>
</comment>
<dbReference type="InterPro" id="IPR011008">
    <property type="entry name" value="Dimeric_a/b-barrel"/>
</dbReference>
<keyword evidence="2" id="KW-0503">Monooxygenase</keyword>
<dbReference type="OrthoDB" id="1120859at2"/>
<name>A0A401UAC0_9BACT</name>
<dbReference type="AlphaFoldDB" id="A0A401UAC0"/>
<dbReference type="RefSeq" id="WP_127122472.1">
    <property type="nucleotide sequence ID" value="NZ_BHXQ01000003.1"/>
</dbReference>
<proteinExistence type="predicted"/>
<dbReference type="GO" id="GO:0004497">
    <property type="term" value="F:monooxygenase activity"/>
    <property type="evidence" value="ECO:0007669"/>
    <property type="project" value="UniProtKB-KW"/>
</dbReference>
<evidence type="ECO:0000313" key="3">
    <source>
        <dbReference type="Proteomes" id="UP000288227"/>
    </source>
</evidence>
<dbReference type="Proteomes" id="UP000288227">
    <property type="component" value="Unassembled WGS sequence"/>
</dbReference>
<dbReference type="InterPro" id="IPR007138">
    <property type="entry name" value="ABM_dom"/>
</dbReference>
<reference evidence="2 3" key="1">
    <citation type="submission" date="2018-11" db="EMBL/GenBank/DDBJ databases">
        <title>Chryseotalea sanarue gen. nov., sp., nov., a member of the family Cytophagaceae, isolated from a brackish lake in Hamamatsu Japan.</title>
        <authorList>
            <person name="Maejima Y."/>
            <person name="Iino T."/>
            <person name="Muraguchi Y."/>
            <person name="Fukuda K."/>
            <person name="Ohkuma M."/>
            <person name="Moriuchi R."/>
            <person name="Dohra H."/>
            <person name="Kimbara K."/>
            <person name="Shintani M."/>
        </authorList>
    </citation>
    <scope>NUCLEOTIDE SEQUENCE [LARGE SCALE GENOMIC DNA]</scope>
    <source>
        <strain evidence="2 3">Ys</strain>
    </source>
</reference>
<sequence>MLIRVVRMHFTEAGVHEFLEIFNNNKEDIRNFEGCSHLQLLRDANEPNTFATLSHWQNEACLNNYRKSELFGTVWGQVKTLFSERSQAFSLEKYIEL</sequence>
<evidence type="ECO:0000259" key="1">
    <source>
        <dbReference type="PROSITE" id="PS51725"/>
    </source>
</evidence>
<dbReference type="Gene3D" id="3.30.70.100">
    <property type="match status" value="1"/>
</dbReference>
<dbReference type="Pfam" id="PF03992">
    <property type="entry name" value="ABM"/>
    <property type="match status" value="1"/>
</dbReference>
<organism evidence="2 3">
    <name type="scientific">Chryseotalea sanaruensis</name>
    <dbReference type="NCBI Taxonomy" id="2482724"/>
    <lineage>
        <taxon>Bacteria</taxon>
        <taxon>Pseudomonadati</taxon>
        <taxon>Bacteroidota</taxon>
        <taxon>Cytophagia</taxon>
        <taxon>Cytophagales</taxon>
        <taxon>Chryseotaleaceae</taxon>
        <taxon>Chryseotalea</taxon>
    </lineage>
</organism>
<accession>A0A401UAC0</accession>
<gene>
    <name evidence="2" type="ORF">SanaruYs_20560</name>
</gene>
<dbReference type="EMBL" id="BHXQ01000003">
    <property type="protein sequence ID" value="GCC51827.1"/>
    <property type="molecule type" value="Genomic_DNA"/>
</dbReference>
<keyword evidence="2" id="KW-0560">Oxidoreductase</keyword>